<dbReference type="RefSeq" id="XP_002286386.1">
    <property type="nucleotide sequence ID" value="XM_002286350.1"/>
</dbReference>
<evidence type="ECO:0000256" key="2">
    <source>
        <dbReference type="SAM" id="MobiDB-lite"/>
    </source>
</evidence>
<dbReference type="EMBL" id="CM000638">
    <property type="protein sequence ID" value="EED96027.1"/>
    <property type="molecule type" value="Genomic_DNA"/>
</dbReference>
<dbReference type="PANTHER" id="PTHR12048">
    <property type="entry name" value="CCAAT-BINDING FACTOR-RELATED"/>
    <property type="match status" value="1"/>
</dbReference>
<feature type="region of interest" description="Disordered" evidence="2">
    <location>
        <begin position="776"/>
        <end position="911"/>
    </location>
</feature>
<dbReference type="GO" id="GO:0005634">
    <property type="term" value="C:nucleus"/>
    <property type="evidence" value="ECO:0000318"/>
    <property type="project" value="GO_Central"/>
</dbReference>
<dbReference type="Pfam" id="PF03914">
    <property type="entry name" value="CBF"/>
    <property type="match status" value="1"/>
</dbReference>
<dbReference type="HOGENOM" id="CLU_003417_3_1_1"/>
<feature type="compositionally biased region" description="Basic residues" evidence="2">
    <location>
        <begin position="21"/>
        <end position="33"/>
    </location>
</feature>
<dbReference type="KEGG" id="tps:THAPSDRAFT_20985"/>
<sequence>MGEAKERRRRGNRGGEVKQQNGKHQRHHHHSNHHSNTSHNDVATTNPTSIKLSYKPHNTLLVQFSEQTPTWYDCGRNTPGRDETLAPATSSNKSGAPKNTREIVNKYRQLADEIYSHEVTLSRNMSSGSSTYTEKDEKWVENTMKRGTLKDRIAAMSVVVGMDCLHKLYALDMLLDLAGCGVNGNDVGNIPNSRVGQMASEALSDLFTNTLLPNDRKLISLEQRPLHLYEGKKTLSPRVLLLWRYEEIIKVRYASYLSRYLGRTLGGEDEPSKKAALNTATYLLKEIPEGEEILLTLIVNKIGDPGRKIASAAGHQLRLILEDHPVMVNVIAREVQQLAHRPHLSPRALYNCVIFLNQLQLSRDDTEIDDGNSKSTTSLPASLINTYFHLFEMTIKKDEANKKKKKAPKNNKSKDDSSGMKSRLLSALLTGVNRAHPYLPQKDATMEDHIDALYRISHTAPPAAATQALMLLFQLAVGSGEEAAMTAEEGKVKDNDSVAARKHRFYRALYSKLNVGEMYSGRQLTLFFNLLYKSMKYDTCSERVCAFAKRLLHTALHLSSSIICGSLFLLSEIVKCHPELQNEVESSTAEAMFDPTKREPRAAFSEKVILSKSLWELSLLAHHFHPSVARFTGDSNGNISYSGDPLKDFALSSFLDKFAFRNPKSLAKLSKQMKRGESIAERKSGLTGKSQTALPMNDPSYLEAGNVAVEEQFFHQFFVERAKRDEIKGIVRGSGTGDKDDSDLEDEALNKAEAEATLDFGDTDSEEEQFVNELAEKFMESHGNGKANFDEEDPDFEDWSDFDDDNEEEEGDAQIGDDSDDDEAGLDGEQDAFMDAASSDEEGEPSFGGMNGDGSDSDSFDGGAFAMLDGSDDEYSDDEDGTDEKQQLSKAKPKEAKKGKKPTSLYADAEEYERMIEEGATSFKRDYDDASDDDIELEDEAPKVKSSGKTKKKRRV</sequence>
<accession>B8BRW1</accession>
<feature type="compositionally biased region" description="Basic residues" evidence="2">
    <location>
        <begin position="946"/>
        <end position="956"/>
    </location>
</feature>
<dbReference type="OMA" id="EIWCNDE"/>
<evidence type="ECO:0000313" key="5">
    <source>
        <dbReference type="Proteomes" id="UP000001449"/>
    </source>
</evidence>
<evidence type="ECO:0000259" key="3">
    <source>
        <dbReference type="Pfam" id="PF03914"/>
    </source>
</evidence>
<keyword evidence="5" id="KW-1185">Reference proteome</keyword>
<feature type="compositionally biased region" description="Basic and acidic residues" evidence="2">
    <location>
        <begin position="883"/>
        <end position="896"/>
    </location>
</feature>
<evidence type="ECO:0000256" key="1">
    <source>
        <dbReference type="ARBA" id="ARBA00007797"/>
    </source>
</evidence>
<feature type="compositionally biased region" description="Polar residues" evidence="2">
    <location>
        <begin position="41"/>
        <end position="50"/>
    </location>
</feature>
<reference evidence="4 5" key="1">
    <citation type="journal article" date="2004" name="Science">
        <title>The genome of the diatom Thalassiosira pseudonana: ecology, evolution, and metabolism.</title>
        <authorList>
            <person name="Armbrust E.V."/>
            <person name="Berges J.A."/>
            <person name="Bowler C."/>
            <person name="Green B.R."/>
            <person name="Martinez D."/>
            <person name="Putnam N.H."/>
            <person name="Zhou S."/>
            <person name="Allen A.E."/>
            <person name="Apt K.E."/>
            <person name="Bechner M."/>
            <person name="Brzezinski M.A."/>
            <person name="Chaal B.K."/>
            <person name="Chiovitti A."/>
            <person name="Davis A.K."/>
            <person name="Demarest M.S."/>
            <person name="Detter J.C."/>
            <person name="Glavina T."/>
            <person name="Goodstein D."/>
            <person name="Hadi M.Z."/>
            <person name="Hellsten U."/>
            <person name="Hildebrand M."/>
            <person name="Jenkins B.D."/>
            <person name="Jurka J."/>
            <person name="Kapitonov V.V."/>
            <person name="Kroger N."/>
            <person name="Lau W.W."/>
            <person name="Lane T.W."/>
            <person name="Larimer F.W."/>
            <person name="Lippmeier J.C."/>
            <person name="Lucas S."/>
            <person name="Medina M."/>
            <person name="Montsant A."/>
            <person name="Obornik M."/>
            <person name="Parker M.S."/>
            <person name="Palenik B."/>
            <person name="Pazour G.J."/>
            <person name="Richardson P.M."/>
            <person name="Rynearson T.A."/>
            <person name="Saito M.A."/>
            <person name="Schwartz D.C."/>
            <person name="Thamatrakoln K."/>
            <person name="Valentin K."/>
            <person name="Vardi A."/>
            <person name="Wilkerson F.P."/>
            <person name="Rokhsar D.S."/>
        </authorList>
    </citation>
    <scope>NUCLEOTIDE SEQUENCE [LARGE SCALE GENOMIC DNA]</scope>
    <source>
        <strain evidence="4 5">CCMP1335</strain>
    </source>
</reference>
<protein>
    <recommendedName>
        <fullName evidence="3">CCAAT-binding factor domain-containing protein</fullName>
    </recommendedName>
</protein>
<evidence type="ECO:0000313" key="4">
    <source>
        <dbReference type="EMBL" id="EED96027.1"/>
    </source>
</evidence>
<feature type="region of interest" description="Disordered" evidence="2">
    <location>
        <begin position="75"/>
        <end position="99"/>
    </location>
</feature>
<proteinExistence type="inferred from homology"/>
<dbReference type="STRING" id="35128.B8BRW1"/>
<dbReference type="AlphaFoldDB" id="B8BRW1"/>
<dbReference type="InterPro" id="IPR005612">
    <property type="entry name" value="CCAAT-binding_factor"/>
</dbReference>
<dbReference type="InParanoid" id="B8BRW1"/>
<name>B8BRW1_THAPS</name>
<reference evidence="4 5" key="2">
    <citation type="journal article" date="2008" name="Nature">
        <title>The Phaeodactylum genome reveals the evolutionary history of diatom genomes.</title>
        <authorList>
            <person name="Bowler C."/>
            <person name="Allen A.E."/>
            <person name="Badger J.H."/>
            <person name="Grimwood J."/>
            <person name="Jabbari K."/>
            <person name="Kuo A."/>
            <person name="Maheswari U."/>
            <person name="Martens C."/>
            <person name="Maumus F."/>
            <person name="Otillar R.P."/>
            <person name="Rayko E."/>
            <person name="Salamov A."/>
            <person name="Vandepoele K."/>
            <person name="Beszteri B."/>
            <person name="Gruber A."/>
            <person name="Heijde M."/>
            <person name="Katinka M."/>
            <person name="Mock T."/>
            <person name="Valentin K."/>
            <person name="Verret F."/>
            <person name="Berges J.A."/>
            <person name="Brownlee C."/>
            <person name="Cadoret J.P."/>
            <person name="Chiovitti A."/>
            <person name="Choi C.J."/>
            <person name="Coesel S."/>
            <person name="De Martino A."/>
            <person name="Detter J.C."/>
            <person name="Durkin C."/>
            <person name="Falciatore A."/>
            <person name="Fournet J."/>
            <person name="Haruta M."/>
            <person name="Huysman M.J."/>
            <person name="Jenkins B.D."/>
            <person name="Jiroutova K."/>
            <person name="Jorgensen R.E."/>
            <person name="Joubert Y."/>
            <person name="Kaplan A."/>
            <person name="Kroger N."/>
            <person name="Kroth P.G."/>
            <person name="La Roche J."/>
            <person name="Lindquist E."/>
            <person name="Lommer M."/>
            <person name="Martin-Jezequel V."/>
            <person name="Lopez P.J."/>
            <person name="Lucas S."/>
            <person name="Mangogna M."/>
            <person name="McGinnis K."/>
            <person name="Medlin L.K."/>
            <person name="Montsant A."/>
            <person name="Oudot-Le Secq M.P."/>
            <person name="Napoli C."/>
            <person name="Obornik M."/>
            <person name="Parker M.S."/>
            <person name="Petit J.L."/>
            <person name="Porcel B.M."/>
            <person name="Poulsen N."/>
            <person name="Robison M."/>
            <person name="Rychlewski L."/>
            <person name="Rynearson T.A."/>
            <person name="Schmutz J."/>
            <person name="Shapiro H."/>
            <person name="Siaut M."/>
            <person name="Stanley M."/>
            <person name="Sussman M.R."/>
            <person name="Taylor A.R."/>
            <person name="Vardi A."/>
            <person name="von Dassow P."/>
            <person name="Vyverman W."/>
            <person name="Willis A."/>
            <person name="Wyrwicz L.S."/>
            <person name="Rokhsar D.S."/>
            <person name="Weissenbach J."/>
            <person name="Armbrust E.V."/>
            <person name="Green B.R."/>
            <person name="Van de Peer Y."/>
            <person name="Grigoriev I.V."/>
        </authorList>
    </citation>
    <scope>NUCLEOTIDE SEQUENCE [LARGE SCALE GENOMIC DNA]</scope>
    <source>
        <strain evidence="4 5">CCMP1335</strain>
    </source>
</reference>
<feature type="compositionally biased region" description="Acidic residues" evidence="2">
    <location>
        <begin position="870"/>
        <end position="882"/>
    </location>
</feature>
<feature type="region of interest" description="Disordered" evidence="2">
    <location>
        <begin position="933"/>
        <end position="956"/>
    </location>
</feature>
<feature type="domain" description="CCAAT-binding factor" evidence="3">
    <location>
        <begin position="466"/>
        <end position="631"/>
    </location>
</feature>
<dbReference type="InterPro" id="IPR040155">
    <property type="entry name" value="CEBPZ/Mak21-like"/>
</dbReference>
<dbReference type="eggNOG" id="KOG2038">
    <property type="taxonomic scope" value="Eukaryota"/>
</dbReference>
<feature type="compositionally biased region" description="Acidic residues" evidence="2">
    <location>
        <begin position="790"/>
        <end position="844"/>
    </location>
</feature>
<gene>
    <name evidence="4" type="ORF">THAPSDRAFT_20985</name>
</gene>
<dbReference type="PaxDb" id="35128-Thaps20985"/>
<feature type="region of interest" description="Disordered" evidence="2">
    <location>
        <begin position="671"/>
        <end position="694"/>
    </location>
</feature>
<comment type="similarity">
    <text evidence="1">Belongs to the CBF/MAK21 family.</text>
</comment>
<dbReference type="Proteomes" id="UP000001449">
    <property type="component" value="Chromosome 1"/>
</dbReference>
<organism evidence="4 5">
    <name type="scientific">Thalassiosira pseudonana</name>
    <name type="common">Marine diatom</name>
    <name type="synonym">Cyclotella nana</name>
    <dbReference type="NCBI Taxonomy" id="35128"/>
    <lineage>
        <taxon>Eukaryota</taxon>
        <taxon>Sar</taxon>
        <taxon>Stramenopiles</taxon>
        <taxon>Ochrophyta</taxon>
        <taxon>Bacillariophyta</taxon>
        <taxon>Coscinodiscophyceae</taxon>
        <taxon>Thalassiosirophycidae</taxon>
        <taxon>Thalassiosirales</taxon>
        <taxon>Thalassiosiraceae</taxon>
        <taxon>Thalassiosira</taxon>
    </lineage>
</organism>
<feature type="region of interest" description="Disordered" evidence="2">
    <location>
        <begin position="1"/>
        <end position="50"/>
    </location>
</feature>
<feature type="compositionally biased region" description="Basic and acidic residues" evidence="2">
    <location>
        <begin position="674"/>
        <end position="684"/>
    </location>
</feature>
<feature type="region of interest" description="Disordered" evidence="2">
    <location>
        <begin position="399"/>
        <end position="420"/>
    </location>
</feature>
<dbReference type="GeneID" id="7445666"/>
<feature type="compositionally biased region" description="Basic residues" evidence="2">
    <location>
        <begin position="402"/>
        <end position="411"/>
    </location>
</feature>
<dbReference type="PANTHER" id="PTHR12048:SF0">
    <property type="entry name" value="CCAAT_ENHANCER-BINDING PROTEIN ZETA"/>
    <property type="match status" value="1"/>
</dbReference>